<dbReference type="HAMAP" id="MF_00651">
    <property type="entry name" value="Nuclease_YqgF"/>
    <property type="match status" value="1"/>
</dbReference>
<dbReference type="InterPro" id="IPR037027">
    <property type="entry name" value="YqgF/RNaseH-like_dom_sf"/>
</dbReference>
<evidence type="ECO:0000259" key="6">
    <source>
        <dbReference type="SMART" id="SM00732"/>
    </source>
</evidence>
<dbReference type="AlphaFoldDB" id="A0A1F7ULU4"/>
<sequence length="131" mass="14214">MRALGIDYGSKRVGVALGDTDSKVASPWGVVPNEGALALVARLKEIVDRDEVKTIIVGIPRPLRDTSAENEQVRAVRMFIESLKGLGVDVVEADETLTSRLAAKQAEEMGEREKRDDLAAAAILQTWLDSL</sequence>
<evidence type="ECO:0000256" key="5">
    <source>
        <dbReference type="HAMAP-Rule" id="MF_00651"/>
    </source>
</evidence>
<dbReference type="GO" id="GO:0016788">
    <property type="term" value="F:hydrolase activity, acting on ester bonds"/>
    <property type="evidence" value="ECO:0007669"/>
    <property type="project" value="UniProtKB-UniRule"/>
</dbReference>
<dbReference type="EMBL" id="MGEH01000015">
    <property type="protein sequence ID" value="OGL79239.1"/>
    <property type="molecule type" value="Genomic_DNA"/>
</dbReference>
<name>A0A1F7ULU4_9BACT</name>
<dbReference type="PANTHER" id="PTHR33317:SF4">
    <property type="entry name" value="POLYNUCLEOTIDYL TRANSFERASE, RIBONUCLEASE H-LIKE SUPERFAMILY PROTEIN"/>
    <property type="match status" value="1"/>
</dbReference>
<keyword evidence="4 5" id="KW-0378">Hydrolase</keyword>
<dbReference type="InterPro" id="IPR012337">
    <property type="entry name" value="RNaseH-like_sf"/>
</dbReference>
<dbReference type="GO" id="GO:0005829">
    <property type="term" value="C:cytosol"/>
    <property type="evidence" value="ECO:0007669"/>
    <property type="project" value="TreeGrafter"/>
</dbReference>
<proteinExistence type="inferred from homology"/>
<dbReference type="NCBIfam" id="TIGR00250">
    <property type="entry name" value="RNAse_H_YqgF"/>
    <property type="match status" value="1"/>
</dbReference>
<evidence type="ECO:0000256" key="2">
    <source>
        <dbReference type="ARBA" id="ARBA00022517"/>
    </source>
</evidence>
<dbReference type="SUPFAM" id="SSF53098">
    <property type="entry name" value="Ribonuclease H-like"/>
    <property type="match status" value="1"/>
</dbReference>
<dbReference type="GO" id="GO:0004518">
    <property type="term" value="F:nuclease activity"/>
    <property type="evidence" value="ECO:0007669"/>
    <property type="project" value="UniProtKB-KW"/>
</dbReference>
<evidence type="ECO:0000256" key="3">
    <source>
        <dbReference type="ARBA" id="ARBA00022722"/>
    </source>
</evidence>
<dbReference type="EC" id="3.1.-.-" evidence="5"/>
<protein>
    <recommendedName>
        <fullName evidence="5">Putative pre-16S rRNA nuclease</fullName>
        <ecNumber evidence="5">3.1.-.-</ecNumber>
    </recommendedName>
</protein>
<evidence type="ECO:0000313" key="8">
    <source>
        <dbReference type="Proteomes" id="UP000176603"/>
    </source>
</evidence>
<comment type="subcellular location">
    <subcellularLocation>
        <location evidence="5">Cytoplasm</location>
    </subcellularLocation>
</comment>
<gene>
    <name evidence="7" type="ORF">A3E39_00465</name>
</gene>
<dbReference type="InterPro" id="IPR005227">
    <property type="entry name" value="YqgF"/>
</dbReference>
<comment type="similarity">
    <text evidence="5">Belongs to the YqgF HJR family.</text>
</comment>
<feature type="domain" description="YqgF/RNase H-like" evidence="6">
    <location>
        <begin position="1"/>
        <end position="102"/>
    </location>
</feature>
<accession>A0A1F7ULU4</accession>
<comment type="caution">
    <text evidence="7">The sequence shown here is derived from an EMBL/GenBank/DDBJ whole genome shotgun (WGS) entry which is preliminary data.</text>
</comment>
<dbReference type="STRING" id="1802399.A3E39_00465"/>
<dbReference type="Pfam" id="PF03652">
    <property type="entry name" value="RuvX"/>
    <property type="match status" value="1"/>
</dbReference>
<organism evidence="7 8">
    <name type="scientific">Candidatus Uhrbacteria bacterium RIFCSPHIGHO2_12_FULL_60_25</name>
    <dbReference type="NCBI Taxonomy" id="1802399"/>
    <lineage>
        <taxon>Bacteria</taxon>
        <taxon>Candidatus Uhriibacteriota</taxon>
    </lineage>
</organism>
<dbReference type="Gene3D" id="3.30.420.140">
    <property type="entry name" value="YqgF/RNase H-like domain"/>
    <property type="match status" value="1"/>
</dbReference>
<dbReference type="PANTHER" id="PTHR33317">
    <property type="entry name" value="POLYNUCLEOTIDYL TRANSFERASE, RIBONUCLEASE H-LIKE SUPERFAMILY PROTEIN"/>
    <property type="match status" value="1"/>
</dbReference>
<dbReference type="InterPro" id="IPR006641">
    <property type="entry name" value="YqgF/RNaseH-like_dom"/>
</dbReference>
<reference evidence="7 8" key="1">
    <citation type="journal article" date="2016" name="Nat. Commun.">
        <title>Thousands of microbial genomes shed light on interconnected biogeochemical processes in an aquifer system.</title>
        <authorList>
            <person name="Anantharaman K."/>
            <person name="Brown C.T."/>
            <person name="Hug L.A."/>
            <person name="Sharon I."/>
            <person name="Castelle C.J."/>
            <person name="Probst A.J."/>
            <person name="Thomas B.C."/>
            <person name="Singh A."/>
            <person name="Wilkins M.J."/>
            <person name="Karaoz U."/>
            <person name="Brodie E.L."/>
            <person name="Williams K.H."/>
            <person name="Hubbard S.S."/>
            <person name="Banfield J.F."/>
        </authorList>
    </citation>
    <scope>NUCLEOTIDE SEQUENCE [LARGE SCALE GENOMIC DNA]</scope>
</reference>
<evidence type="ECO:0000256" key="1">
    <source>
        <dbReference type="ARBA" id="ARBA00022490"/>
    </source>
</evidence>
<dbReference type="Proteomes" id="UP000176603">
    <property type="component" value="Unassembled WGS sequence"/>
</dbReference>
<keyword evidence="1 5" id="KW-0963">Cytoplasm</keyword>
<evidence type="ECO:0000313" key="7">
    <source>
        <dbReference type="EMBL" id="OGL79239.1"/>
    </source>
</evidence>
<keyword evidence="3 5" id="KW-0540">Nuclease</keyword>
<evidence type="ECO:0000256" key="4">
    <source>
        <dbReference type="ARBA" id="ARBA00022801"/>
    </source>
</evidence>
<keyword evidence="2 5" id="KW-0690">Ribosome biogenesis</keyword>
<dbReference type="CDD" id="cd16964">
    <property type="entry name" value="YqgF"/>
    <property type="match status" value="1"/>
</dbReference>
<dbReference type="GO" id="GO:0000967">
    <property type="term" value="P:rRNA 5'-end processing"/>
    <property type="evidence" value="ECO:0007669"/>
    <property type="project" value="UniProtKB-UniRule"/>
</dbReference>
<comment type="function">
    <text evidence="5">Could be a nuclease involved in processing of the 5'-end of pre-16S rRNA.</text>
</comment>
<dbReference type="SMART" id="SM00732">
    <property type="entry name" value="YqgFc"/>
    <property type="match status" value="1"/>
</dbReference>